<dbReference type="AlphaFoldDB" id="A0A9Q1BWE3"/>
<evidence type="ECO:0000313" key="2">
    <source>
        <dbReference type="EMBL" id="KAJ8033849.1"/>
    </source>
</evidence>
<dbReference type="Pfam" id="PF00059">
    <property type="entry name" value="Lectin_C"/>
    <property type="match status" value="1"/>
</dbReference>
<organism evidence="2 3">
    <name type="scientific">Holothuria leucospilota</name>
    <name type="common">Black long sea cucumber</name>
    <name type="synonym">Mertensiothuria leucospilota</name>
    <dbReference type="NCBI Taxonomy" id="206669"/>
    <lineage>
        <taxon>Eukaryota</taxon>
        <taxon>Metazoa</taxon>
        <taxon>Echinodermata</taxon>
        <taxon>Eleutherozoa</taxon>
        <taxon>Echinozoa</taxon>
        <taxon>Holothuroidea</taxon>
        <taxon>Aspidochirotacea</taxon>
        <taxon>Aspidochirotida</taxon>
        <taxon>Holothuriidae</taxon>
        <taxon>Holothuria</taxon>
    </lineage>
</organism>
<dbReference type="EMBL" id="JAIZAY010000011">
    <property type="protein sequence ID" value="KAJ8033849.1"/>
    <property type="molecule type" value="Genomic_DNA"/>
</dbReference>
<proteinExistence type="predicted"/>
<protein>
    <submittedName>
        <fullName evidence="2">Alpha-N-acetylgalactosamine-specific lectin</fullName>
    </submittedName>
</protein>
<dbReference type="InterPro" id="IPR016187">
    <property type="entry name" value="CTDL_fold"/>
</dbReference>
<accession>A0A9Q1BWE3</accession>
<dbReference type="InterPro" id="IPR016186">
    <property type="entry name" value="C-type_lectin-like/link_sf"/>
</dbReference>
<gene>
    <name evidence="2" type="ORF">HOLleu_24216</name>
</gene>
<dbReference type="PROSITE" id="PS50041">
    <property type="entry name" value="C_TYPE_LECTIN_2"/>
    <property type="match status" value="1"/>
</dbReference>
<comment type="caution">
    <text evidence="2">The sequence shown here is derived from an EMBL/GenBank/DDBJ whole genome shotgun (WGS) entry which is preliminary data.</text>
</comment>
<dbReference type="SMART" id="SM00034">
    <property type="entry name" value="CLECT"/>
    <property type="match status" value="1"/>
</dbReference>
<sequence>MTTQIRKRSGRKLGTRNLQRSSLFWLGLSSNSEGSFQEESVFAKSYSMAFSVFKALLLVSCFAHLSSGSTDSCFLGCPSFWTLFNGYCYRFFGQRVSWQEANYNCQTQGGWYTFANLVSIHSKKENEFVSNMFKSYTDSIDPTGPGHEIWIGLTDQEEEGTFVWTDGTAADFTAWKSDEPNGGSREQAVVMGHPNTVYFAEWYDVVLETRRCRYICKMRCLGCCKP</sequence>
<dbReference type="SUPFAM" id="SSF56436">
    <property type="entry name" value="C-type lectin-like"/>
    <property type="match status" value="1"/>
</dbReference>
<reference evidence="2" key="1">
    <citation type="submission" date="2021-10" db="EMBL/GenBank/DDBJ databases">
        <title>Tropical sea cucumber genome reveals ecological adaptation and Cuvierian tubules defense mechanism.</title>
        <authorList>
            <person name="Chen T."/>
        </authorList>
    </citation>
    <scope>NUCLEOTIDE SEQUENCE</scope>
    <source>
        <strain evidence="2">Nanhai2018</strain>
        <tissue evidence="2">Muscle</tissue>
    </source>
</reference>
<dbReference type="Proteomes" id="UP001152320">
    <property type="component" value="Chromosome 11"/>
</dbReference>
<dbReference type="InterPro" id="IPR050111">
    <property type="entry name" value="C-type_lectin/snaclec_domain"/>
</dbReference>
<keyword evidence="3" id="KW-1185">Reference proteome</keyword>
<feature type="domain" description="C-type lectin" evidence="1">
    <location>
        <begin position="84"/>
        <end position="204"/>
    </location>
</feature>
<evidence type="ECO:0000259" key="1">
    <source>
        <dbReference type="PROSITE" id="PS50041"/>
    </source>
</evidence>
<dbReference type="OrthoDB" id="418245at2759"/>
<evidence type="ECO:0000313" key="3">
    <source>
        <dbReference type="Proteomes" id="UP001152320"/>
    </source>
</evidence>
<dbReference type="InterPro" id="IPR001304">
    <property type="entry name" value="C-type_lectin-like"/>
</dbReference>
<dbReference type="PANTHER" id="PTHR22803">
    <property type="entry name" value="MANNOSE, PHOSPHOLIPASE, LECTIN RECEPTOR RELATED"/>
    <property type="match status" value="1"/>
</dbReference>
<name>A0A9Q1BWE3_HOLLE</name>
<dbReference type="Gene3D" id="3.10.100.10">
    <property type="entry name" value="Mannose-Binding Protein A, subunit A"/>
    <property type="match status" value="1"/>
</dbReference>